<sequence>MLSVDWRDNPNAGIIDFDTDFSKYYLNREGKIFFSKPQNGRVLVDLDVEIPKNSNKIE</sequence>
<evidence type="ECO:0000313" key="1">
    <source>
        <dbReference type="EMBL" id="MPN42316.1"/>
    </source>
</evidence>
<reference evidence="1" key="1">
    <citation type="submission" date="2019-08" db="EMBL/GenBank/DDBJ databases">
        <authorList>
            <person name="Kucharzyk K."/>
            <person name="Murdoch R.W."/>
            <person name="Higgins S."/>
            <person name="Loffler F."/>
        </authorList>
    </citation>
    <scope>NUCLEOTIDE SEQUENCE</scope>
</reference>
<proteinExistence type="predicted"/>
<gene>
    <name evidence="1" type="ORF">SDC9_189873</name>
</gene>
<dbReference type="EMBL" id="VSSQ01099971">
    <property type="protein sequence ID" value="MPN42316.1"/>
    <property type="molecule type" value="Genomic_DNA"/>
</dbReference>
<comment type="caution">
    <text evidence="1">The sequence shown here is derived from an EMBL/GenBank/DDBJ whole genome shotgun (WGS) entry which is preliminary data.</text>
</comment>
<dbReference type="AlphaFoldDB" id="A0A645HUR5"/>
<protein>
    <submittedName>
        <fullName evidence="1">Uncharacterized protein</fullName>
    </submittedName>
</protein>
<name>A0A645HUR5_9ZZZZ</name>
<accession>A0A645HUR5</accession>
<organism evidence="1">
    <name type="scientific">bioreactor metagenome</name>
    <dbReference type="NCBI Taxonomy" id="1076179"/>
    <lineage>
        <taxon>unclassified sequences</taxon>
        <taxon>metagenomes</taxon>
        <taxon>ecological metagenomes</taxon>
    </lineage>
</organism>